<evidence type="ECO:0000313" key="4">
    <source>
        <dbReference type="Proteomes" id="UP000214646"/>
    </source>
</evidence>
<dbReference type="AlphaFoldDB" id="A0A225DTG6"/>
<feature type="coiled-coil region" evidence="1">
    <location>
        <begin position="475"/>
        <end position="509"/>
    </location>
</feature>
<comment type="caution">
    <text evidence="3">The sequence shown here is derived from an EMBL/GenBank/DDBJ whole genome shotgun (WGS) entry which is preliminary data.</text>
</comment>
<reference evidence="4" key="1">
    <citation type="submission" date="2017-06" db="EMBL/GenBank/DDBJ databases">
        <title>Genome analysis of Fimbriiglobus ruber SP5, the first member of the order Planctomycetales with confirmed chitinolytic capability.</title>
        <authorList>
            <person name="Ravin N.V."/>
            <person name="Rakitin A.L."/>
            <person name="Ivanova A.A."/>
            <person name="Beletsky A.V."/>
            <person name="Kulichevskaya I.S."/>
            <person name="Mardanov A.V."/>
            <person name="Dedysh S.N."/>
        </authorList>
    </citation>
    <scope>NUCLEOTIDE SEQUENCE [LARGE SCALE GENOMIC DNA]</scope>
    <source>
        <strain evidence="4">SP5</strain>
    </source>
</reference>
<feature type="domain" description="YscD cytoplasmic" evidence="2">
    <location>
        <begin position="9"/>
        <end position="93"/>
    </location>
</feature>
<feature type="coiled-coil region" evidence="1">
    <location>
        <begin position="152"/>
        <end position="179"/>
    </location>
</feature>
<keyword evidence="1" id="KW-0175">Coiled coil</keyword>
<accession>A0A225DTG6</accession>
<evidence type="ECO:0000256" key="1">
    <source>
        <dbReference type="SAM" id="Coils"/>
    </source>
</evidence>
<feature type="coiled-coil region" evidence="1">
    <location>
        <begin position="238"/>
        <end position="357"/>
    </location>
</feature>
<dbReference type="EMBL" id="NIDE01000008">
    <property type="protein sequence ID" value="OWK40469.1"/>
    <property type="molecule type" value="Genomic_DNA"/>
</dbReference>
<dbReference type="InterPro" id="IPR008984">
    <property type="entry name" value="SMAD_FHA_dom_sf"/>
</dbReference>
<proteinExistence type="predicted"/>
<keyword evidence="4" id="KW-1185">Reference proteome</keyword>
<organism evidence="3 4">
    <name type="scientific">Fimbriiglobus ruber</name>
    <dbReference type="NCBI Taxonomy" id="1908690"/>
    <lineage>
        <taxon>Bacteria</taxon>
        <taxon>Pseudomonadati</taxon>
        <taxon>Planctomycetota</taxon>
        <taxon>Planctomycetia</taxon>
        <taxon>Gemmatales</taxon>
        <taxon>Gemmataceae</taxon>
        <taxon>Fimbriiglobus</taxon>
    </lineage>
</organism>
<evidence type="ECO:0000313" key="3">
    <source>
        <dbReference type="EMBL" id="OWK40469.1"/>
    </source>
</evidence>
<dbReference type="CDD" id="cd00060">
    <property type="entry name" value="FHA"/>
    <property type="match status" value="1"/>
</dbReference>
<dbReference type="InterPro" id="IPR032030">
    <property type="entry name" value="YscD_cytoplasmic_dom"/>
</dbReference>
<dbReference type="SUPFAM" id="SSF49879">
    <property type="entry name" value="SMAD/FHA domain"/>
    <property type="match status" value="1"/>
</dbReference>
<gene>
    <name evidence="3" type="ORF">FRUB_05388</name>
</gene>
<sequence length="729" mass="81889">MVDGELIVQNGKHAGTKVPLVAPVMVIGQAEQCDARLMGQGVGPVHCFVTLTPDGPALRSWYPDETLVNGTPTAAALLKNGDDLKVGPCVFRVAWYADALVSLVPVPPPAPPVVQQPLETGPATYDLSERVGPSSEEVAKLAALLASRRQHVATLFEELAAQREELRQHRAKEKAATAADRAEAKQMRIQLDRMRHAARAQRIRAKKVYARFLRRLKARWATERLAVAAEREGVDAVRRRLTDEMARFEADREQVAATAGSYREQLQSAWEMVTKGRTQLAQERSETMAALESERERLTAQAADLAAREENLEVIRLEVTTRSERILGEITRLETRAANARAVVRQLETEREALEAGGVAATVTQGVSLLPVEAERVPLTGPMTRGTDEFLTDLMTQQRDLDRERHGFARVRQELERRAADLHDQRMVVAEQMAAIAVARQLWQTAEYRAVDELETLARGLDVRERDLNAQSGELARTDATRQRREKELQELREKLETWQTELTDRVQQAIADRELQRVELATKREHLTKWEASLDKLCRKWSAAREQEAVLLQGELSQWFATRARSQARLAELDQTRDQLLADATRVAAQSIAVEQVQQEMSTGSRGPLAVRRLRVLRKHWEKQFTRARRDIDARRAALANELSAAEVRYRDLTRVLTEAVTQRAAVAEAEQFAEAARAVKERELEDRAVILSLEAERARRAGEPVMLRLVKPEDSGIAGVIELRRAG</sequence>
<dbReference type="Pfam" id="PF16697">
    <property type="entry name" value="Yop-YscD_cpl"/>
    <property type="match status" value="1"/>
</dbReference>
<name>A0A225DTG6_9BACT</name>
<evidence type="ECO:0000259" key="2">
    <source>
        <dbReference type="Pfam" id="PF16697"/>
    </source>
</evidence>
<protein>
    <submittedName>
        <fullName evidence="3">Chromosome partition protein smc</fullName>
    </submittedName>
</protein>
<dbReference type="Gene3D" id="2.60.200.20">
    <property type="match status" value="1"/>
</dbReference>
<dbReference type="Proteomes" id="UP000214646">
    <property type="component" value="Unassembled WGS sequence"/>
</dbReference>